<evidence type="ECO:0000256" key="1">
    <source>
        <dbReference type="ARBA" id="ARBA00022603"/>
    </source>
</evidence>
<proteinExistence type="predicted"/>
<dbReference type="CDD" id="cd02440">
    <property type="entry name" value="AdoMet_MTases"/>
    <property type="match status" value="1"/>
</dbReference>
<dbReference type="GO" id="GO:0032259">
    <property type="term" value="P:methylation"/>
    <property type="evidence" value="ECO:0007669"/>
    <property type="project" value="UniProtKB-KW"/>
</dbReference>
<evidence type="ECO:0000256" key="2">
    <source>
        <dbReference type="ARBA" id="ARBA00022679"/>
    </source>
</evidence>
<dbReference type="InterPro" id="IPR013217">
    <property type="entry name" value="Methyltransf_12"/>
</dbReference>
<accession>A0A7C9RCP4</accession>
<name>A0A7C9RCP4_9BRAD</name>
<dbReference type="SUPFAM" id="SSF53335">
    <property type="entry name" value="S-adenosyl-L-methionine-dependent methyltransferases"/>
    <property type="match status" value="1"/>
</dbReference>
<evidence type="ECO:0000256" key="3">
    <source>
        <dbReference type="ARBA" id="ARBA00022691"/>
    </source>
</evidence>
<comment type="caution">
    <text evidence="5">The sequence shown here is derived from an EMBL/GenBank/DDBJ whole genome shotgun (WGS) entry which is preliminary data.</text>
</comment>
<evidence type="ECO:0000259" key="4">
    <source>
        <dbReference type="Pfam" id="PF08242"/>
    </source>
</evidence>
<dbReference type="EMBL" id="JAAMRR010000132">
    <property type="protein sequence ID" value="NGX94144.1"/>
    <property type="molecule type" value="Genomic_DNA"/>
</dbReference>
<dbReference type="InterPro" id="IPR029063">
    <property type="entry name" value="SAM-dependent_MTases_sf"/>
</dbReference>
<keyword evidence="2" id="KW-0808">Transferase</keyword>
<keyword evidence="1 5" id="KW-0489">Methyltransferase</keyword>
<keyword evidence="3" id="KW-0949">S-adenosyl-L-methionine</keyword>
<dbReference type="Pfam" id="PF08242">
    <property type="entry name" value="Methyltransf_12"/>
    <property type="match status" value="1"/>
</dbReference>
<feature type="domain" description="Methyltransferase type 12" evidence="4">
    <location>
        <begin position="4"/>
        <end position="101"/>
    </location>
</feature>
<gene>
    <name evidence="5" type="ORF">G4V63_02500</name>
</gene>
<dbReference type="Gene3D" id="3.40.50.150">
    <property type="entry name" value="Vaccinia Virus protein VP39"/>
    <property type="match status" value="1"/>
</dbReference>
<reference evidence="5" key="1">
    <citation type="submission" date="2020-02" db="EMBL/GenBank/DDBJ databases">
        <title>Draft genome sequence of Candidatus Afipia apatlaquensis IBT-C3, a potential strain for decolorization of textile dyes.</title>
        <authorList>
            <person name="Sanchez-Reyes A."/>
            <person name="Breton-Deval L."/>
            <person name="Mangelson H."/>
            <person name="Sanchez-Flores A."/>
        </authorList>
    </citation>
    <scope>NUCLEOTIDE SEQUENCE [LARGE SCALE GENOMIC DNA]</scope>
    <source>
        <strain evidence="5">IBT-C3</strain>
    </source>
</reference>
<organism evidence="5 6">
    <name type="scientific">Candidatus Afipia apatlaquensis</name>
    <dbReference type="NCBI Taxonomy" id="2712852"/>
    <lineage>
        <taxon>Bacteria</taxon>
        <taxon>Pseudomonadati</taxon>
        <taxon>Pseudomonadota</taxon>
        <taxon>Alphaproteobacteria</taxon>
        <taxon>Hyphomicrobiales</taxon>
        <taxon>Nitrobacteraceae</taxon>
        <taxon>Afipia</taxon>
    </lineage>
</organism>
<evidence type="ECO:0000313" key="5">
    <source>
        <dbReference type="EMBL" id="NGX94144.1"/>
    </source>
</evidence>
<sequence length="226" mass="25249">PSFLDIGCGCGLHALAATRLGAGRIVGVDIDPDSVNTAKNVLSSRNLETPWQIENTSVFDLDPKVLGTFDIVYSWGVLHHTGSMWEAVNKAAAMVSPNGLLAVALYRTTYMDPFWKFEKRLYSGAPAFVQEFLKSSYIGAFRLANMIRGRHDFQTYVTSYKSVRGMDFDHDVHDWLGGYPYETALAPEVDRWMTNLGFKAERVFARPKSSGVPSSGCDEYVYRLQI</sequence>
<protein>
    <submittedName>
        <fullName evidence="5">Class I SAM-dependent methyltransferase</fullName>
    </submittedName>
</protein>
<feature type="non-terminal residue" evidence="5">
    <location>
        <position position="1"/>
    </location>
</feature>
<dbReference type="AlphaFoldDB" id="A0A7C9RCP4"/>
<dbReference type="GO" id="GO:0008168">
    <property type="term" value="F:methyltransferase activity"/>
    <property type="evidence" value="ECO:0007669"/>
    <property type="project" value="UniProtKB-KW"/>
</dbReference>
<keyword evidence="6" id="KW-1185">Reference proteome</keyword>
<dbReference type="PANTHER" id="PTHR43464">
    <property type="entry name" value="METHYLTRANSFERASE"/>
    <property type="match status" value="1"/>
</dbReference>
<evidence type="ECO:0000313" key="6">
    <source>
        <dbReference type="Proteomes" id="UP000480266"/>
    </source>
</evidence>
<dbReference type="PANTHER" id="PTHR43464:SF19">
    <property type="entry name" value="UBIQUINONE BIOSYNTHESIS O-METHYLTRANSFERASE, MITOCHONDRIAL"/>
    <property type="match status" value="1"/>
</dbReference>
<dbReference type="Proteomes" id="UP000480266">
    <property type="component" value="Unassembled WGS sequence"/>
</dbReference>